<evidence type="ECO:0000256" key="5">
    <source>
        <dbReference type="ARBA" id="ARBA00023242"/>
    </source>
</evidence>
<dbReference type="InterPro" id="IPR001138">
    <property type="entry name" value="Zn2Cys6_DnaBD"/>
</dbReference>
<accession>A0A225AN67</accession>
<dbReference type="RefSeq" id="XP_020117160.1">
    <property type="nucleotide sequence ID" value="XM_020262637.1"/>
</dbReference>
<dbReference type="Pfam" id="PF00172">
    <property type="entry name" value="Zn_clus"/>
    <property type="match status" value="1"/>
</dbReference>
<dbReference type="PANTHER" id="PTHR37534">
    <property type="entry name" value="TRANSCRIPTIONAL ACTIVATOR PROTEIN UGA3"/>
    <property type="match status" value="1"/>
</dbReference>
<organism evidence="8 9">
    <name type="scientific">Talaromyces atroroseus</name>
    <dbReference type="NCBI Taxonomy" id="1441469"/>
    <lineage>
        <taxon>Eukaryota</taxon>
        <taxon>Fungi</taxon>
        <taxon>Dikarya</taxon>
        <taxon>Ascomycota</taxon>
        <taxon>Pezizomycotina</taxon>
        <taxon>Eurotiomycetes</taxon>
        <taxon>Eurotiomycetidae</taxon>
        <taxon>Eurotiales</taxon>
        <taxon>Trichocomaceae</taxon>
        <taxon>Talaromyces</taxon>
        <taxon>Talaromyces sect. Trachyspermi</taxon>
    </lineage>
</organism>
<dbReference type="InterPro" id="IPR021858">
    <property type="entry name" value="Fun_TF"/>
</dbReference>
<reference evidence="8 9" key="1">
    <citation type="submission" date="2015-06" db="EMBL/GenBank/DDBJ databases">
        <title>Talaromyces atroroseus IBT 11181 draft genome.</title>
        <authorList>
            <person name="Rasmussen K.B."/>
            <person name="Rasmussen S."/>
            <person name="Petersen B."/>
            <person name="Sicheritz-Ponten T."/>
            <person name="Mortensen U.H."/>
            <person name="Thrane U."/>
        </authorList>
    </citation>
    <scope>NUCLEOTIDE SEQUENCE [LARGE SCALE GENOMIC DNA]</scope>
    <source>
        <strain evidence="8 9">IBT 11181</strain>
    </source>
</reference>
<proteinExistence type="predicted"/>
<sequence>MQANQPLSPRVVSKRGRNAPRSKNGCWTCRTKKVKCDEERPRCGRCLRLQLFCDYAPRQFKCDSLIAPNKPSASSMPTHLPELSNSACSIDLSSADHEAIRYFRTTFASIRHTKNPHYSMYAIIFNMAQREPMVMRAILALGNRELESRRQGIDNGLAVADGRTRKHSVSRVQHYSAALRLMADSLGGGSDVENRPLDIDTIYATLFLMVVYESKYGDARCSGLSNHLAGAAVVLKHHFRFPLQMAITSPDQPSKVALMQRGQENNGQSLSLFSARVLVYLATHDASASTFGLGGEINAALNQILPTQNPGASMMNGPAARLHRFSYPLYRTIWGNDYPQSELLDDVNNRDIFALATARAQLRFMVAQLAKLHGELARQRCLEIGLFVQDVESRFGELLEVAGQLSIATDSSQRLVANIRNIVPQYYATLIEFGRVKRRLGLDDSPPSEDHMRNIMNLALQMFKHQGDEALVRIAWPLFIVGLETSDELHREWILSRFQAMGCYGKNIQRAHRFLMTAVKLKALHMNLGGVMDLERIQSESEDLKLFVI</sequence>
<dbReference type="PROSITE" id="PS00463">
    <property type="entry name" value="ZN2_CY6_FUNGAL_1"/>
    <property type="match status" value="1"/>
</dbReference>
<dbReference type="InterPro" id="IPR036864">
    <property type="entry name" value="Zn2-C6_fun-type_DNA-bd_sf"/>
</dbReference>
<keyword evidence="4" id="KW-0804">Transcription</keyword>
<comment type="caution">
    <text evidence="8">The sequence shown here is derived from an EMBL/GenBank/DDBJ whole genome shotgun (WGS) entry which is preliminary data.</text>
</comment>
<dbReference type="CDD" id="cd00067">
    <property type="entry name" value="GAL4"/>
    <property type="match status" value="1"/>
</dbReference>
<feature type="domain" description="Zn(2)-C6 fungal-type" evidence="7">
    <location>
        <begin position="25"/>
        <end position="55"/>
    </location>
</feature>
<protein>
    <recommendedName>
        <fullName evidence="7">Zn(2)-C6 fungal-type domain-containing protein</fullName>
    </recommendedName>
</protein>
<dbReference type="Gene3D" id="4.10.240.10">
    <property type="entry name" value="Zn(2)-C6 fungal-type DNA-binding domain"/>
    <property type="match status" value="1"/>
</dbReference>
<dbReference type="PANTHER" id="PTHR37534:SF46">
    <property type="entry name" value="ZN(II)2CYS6 TRANSCRIPTION FACTOR (EUROFUNG)"/>
    <property type="match status" value="1"/>
</dbReference>
<dbReference type="OrthoDB" id="4356994at2759"/>
<keyword evidence="5" id="KW-0539">Nucleus</keyword>
<dbReference type="AlphaFoldDB" id="A0A225AN67"/>
<evidence type="ECO:0000313" key="8">
    <source>
        <dbReference type="EMBL" id="OKL57039.1"/>
    </source>
</evidence>
<comment type="subcellular location">
    <subcellularLocation>
        <location evidence="1">Nucleus</location>
    </subcellularLocation>
</comment>
<evidence type="ECO:0000256" key="2">
    <source>
        <dbReference type="ARBA" id="ARBA00023015"/>
    </source>
</evidence>
<dbReference type="SUPFAM" id="SSF57701">
    <property type="entry name" value="Zn2/Cys6 DNA-binding domain"/>
    <property type="match status" value="1"/>
</dbReference>
<feature type="region of interest" description="Disordered" evidence="6">
    <location>
        <begin position="1"/>
        <end position="22"/>
    </location>
</feature>
<dbReference type="STRING" id="1441469.A0A225AN67"/>
<evidence type="ECO:0000256" key="1">
    <source>
        <dbReference type="ARBA" id="ARBA00004123"/>
    </source>
</evidence>
<dbReference type="GO" id="GO:0005634">
    <property type="term" value="C:nucleus"/>
    <property type="evidence" value="ECO:0007669"/>
    <property type="project" value="UniProtKB-SubCell"/>
</dbReference>
<dbReference type="GO" id="GO:0000981">
    <property type="term" value="F:DNA-binding transcription factor activity, RNA polymerase II-specific"/>
    <property type="evidence" value="ECO:0007669"/>
    <property type="project" value="InterPro"/>
</dbReference>
<evidence type="ECO:0000313" key="9">
    <source>
        <dbReference type="Proteomes" id="UP000214365"/>
    </source>
</evidence>
<dbReference type="SMART" id="SM00066">
    <property type="entry name" value="GAL4"/>
    <property type="match status" value="1"/>
</dbReference>
<keyword evidence="3" id="KW-0238">DNA-binding</keyword>
<evidence type="ECO:0000259" key="7">
    <source>
        <dbReference type="PROSITE" id="PS50048"/>
    </source>
</evidence>
<dbReference type="Proteomes" id="UP000214365">
    <property type="component" value="Unassembled WGS sequence"/>
</dbReference>
<keyword evidence="2" id="KW-0805">Transcription regulation</keyword>
<dbReference type="Pfam" id="PF11951">
    <property type="entry name" value="Fungal_trans_2"/>
    <property type="match status" value="1"/>
</dbReference>
<evidence type="ECO:0000256" key="3">
    <source>
        <dbReference type="ARBA" id="ARBA00023125"/>
    </source>
</evidence>
<dbReference type="GO" id="GO:0008270">
    <property type="term" value="F:zinc ion binding"/>
    <property type="evidence" value="ECO:0007669"/>
    <property type="project" value="InterPro"/>
</dbReference>
<keyword evidence="9" id="KW-1185">Reference proteome</keyword>
<dbReference type="PROSITE" id="PS50048">
    <property type="entry name" value="ZN2_CY6_FUNGAL_2"/>
    <property type="match status" value="1"/>
</dbReference>
<gene>
    <name evidence="8" type="ORF">UA08_07356</name>
</gene>
<dbReference type="GO" id="GO:0003677">
    <property type="term" value="F:DNA binding"/>
    <property type="evidence" value="ECO:0007669"/>
    <property type="project" value="UniProtKB-KW"/>
</dbReference>
<evidence type="ECO:0000256" key="6">
    <source>
        <dbReference type="SAM" id="MobiDB-lite"/>
    </source>
</evidence>
<dbReference type="GeneID" id="31007112"/>
<dbReference type="EMBL" id="LFMY01000012">
    <property type="protein sequence ID" value="OKL57039.1"/>
    <property type="molecule type" value="Genomic_DNA"/>
</dbReference>
<name>A0A225AN67_TALAT</name>
<evidence type="ECO:0000256" key="4">
    <source>
        <dbReference type="ARBA" id="ARBA00023163"/>
    </source>
</evidence>